<keyword evidence="4 5" id="KW-0472">Membrane</keyword>
<evidence type="ECO:0000256" key="1">
    <source>
        <dbReference type="ARBA" id="ARBA00004141"/>
    </source>
</evidence>
<feature type="transmembrane region" description="Helical" evidence="5">
    <location>
        <begin position="212"/>
        <end position="233"/>
    </location>
</feature>
<gene>
    <name evidence="7" type="ORF">CCS01_15980</name>
</gene>
<feature type="transmembrane region" description="Helical" evidence="5">
    <location>
        <begin position="93"/>
        <end position="113"/>
    </location>
</feature>
<dbReference type="OrthoDB" id="7813325at2"/>
<dbReference type="PANTHER" id="PTHR37422">
    <property type="entry name" value="TEICHURONIC ACID BIOSYNTHESIS PROTEIN TUAE"/>
    <property type="match status" value="1"/>
</dbReference>
<evidence type="ECO:0000256" key="5">
    <source>
        <dbReference type="SAM" id="Phobius"/>
    </source>
</evidence>
<dbReference type="InterPro" id="IPR007016">
    <property type="entry name" value="O-antigen_ligase-rel_domated"/>
</dbReference>
<keyword evidence="8" id="KW-1185">Reference proteome</keyword>
<keyword evidence="2 5" id="KW-0812">Transmembrane</keyword>
<organism evidence="7 8">
    <name type="scientific">Rhodopila globiformis</name>
    <name type="common">Rhodopseudomonas globiformis</name>
    <dbReference type="NCBI Taxonomy" id="1071"/>
    <lineage>
        <taxon>Bacteria</taxon>
        <taxon>Pseudomonadati</taxon>
        <taxon>Pseudomonadota</taxon>
        <taxon>Alphaproteobacteria</taxon>
        <taxon>Acetobacterales</taxon>
        <taxon>Acetobacteraceae</taxon>
        <taxon>Rhodopila</taxon>
    </lineage>
</organism>
<dbReference type="Proteomes" id="UP000239724">
    <property type="component" value="Unassembled WGS sequence"/>
</dbReference>
<evidence type="ECO:0000313" key="7">
    <source>
        <dbReference type="EMBL" id="PPQ32210.1"/>
    </source>
</evidence>
<feature type="transmembrane region" description="Helical" evidence="5">
    <location>
        <begin position="28"/>
        <end position="47"/>
    </location>
</feature>
<dbReference type="RefSeq" id="WP_104519830.1">
    <property type="nucleotide sequence ID" value="NZ_NHRY01000173.1"/>
</dbReference>
<keyword evidence="3 5" id="KW-1133">Transmembrane helix</keyword>
<evidence type="ECO:0000313" key="8">
    <source>
        <dbReference type="Proteomes" id="UP000239724"/>
    </source>
</evidence>
<feature type="transmembrane region" description="Helical" evidence="5">
    <location>
        <begin position="384"/>
        <end position="403"/>
    </location>
</feature>
<accession>A0A2S6NC64</accession>
<dbReference type="EMBL" id="NHRY01000173">
    <property type="protein sequence ID" value="PPQ32210.1"/>
    <property type="molecule type" value="Genomic_DNA"/>
</dbReference>
<feature type="transmembrane region" description="Helical" evidence="5">
    <location>
        <begin position="357"/>
        <end position="377"/>
    </location>
</feature>
<feature type="transmembrane region" description="Helical" evidence="5">
    <location>
        <begin position="59"/>
        <end position="78"/>
    </location>
</feature>
<comment type="subcellular location">
    <subcellularLocation>
        <location evidence="1">Membrane</location>
        <topology evidence="1">Multi-pass membrane protein</topology>
    </subcellularLocation>
</comment>
<reference evidence="7 8" key="1">
    <citation type="journal article" date="2018" name="Arch. Microbiol.">
        <title>New insights into the metabolic potential of the phototrophic purple bacterium Rhodopila globiformis DSM 161(T) from its draft genome sequence and evidence for a vanadium-dependent nitrogenase.</title>
        <authorList>
            <person name="Imhoff J.F."/>
            <person name="Rahn T."/>
            <person name="Kunzel S."/>
            <person name="Neulinger S.C."/>
        </authorList>
    </citation>
    <scope>NUCLEOTIDE SEQUENCE [LARGE SCALE GENOMIC DNA]</scope>
    <source>
        <strain evidence="7 8">DSM 161</strain>
    </source>
</reference>
<feature type="transmembrane region" description="Helical" evidence="5">
    <location>
        <begin position="164"/>
        <end position="180"/>
    </location>
</feature>
<dbReference type="InterPro" id="IPR051533">
    <property type="entry name" value="WaaL-like"/>
</dbReference>
<protein>
    <recommendedName>
        <fullName evidence="6">O-antigen ligase-related domain-containing protein</fullName>
    </recommendedName>
</protein>
<sequence>MNGDILLACGLLLSTASQLRIGSLPIGPGELCLVAWLGLRVPALMLQRRLSFSPAFRRMGVFWLCLSLSLALGTLTGLTKGEDYDPSWFLHDLMAYPLLAVVACMMVIGPQAAERLQRVAGMATDMGIVSLCLLLALGAGIVTIPGMDPWFWERFRGWSDNPNQLAVLTLGLVLIALHVVETAQTLGRWLRGMICLVLAIWVGRLSQSDGCTFAMIGAAMIFIAVKLRVWLFLQQPKRALRSSAAWIAVFSLPFVVAAGVPLMLSSPDTATTLAASLEKGGGKYASQEAELRFALWRQALRRGLESAMLGLGPGPHLQMPSEIAADHVAGLDQRDNMQSPTQGAAANYEAHNTPLDLLTQGGLILVIAFFWLLFVALRGVYDGRYAGLTAMLCGLTLFSLTGLIVRHPLVWFAIAICLVFGDRAAPGTAGGQSLAGPVQMSNKMAIARAKRRKA</sequence>
<evidence type="ECO:0000256" key="2">
    <source>
        <dbReference type="ARBA" id="ARBA00022692"/>
    </source>
</evidence>
<evidence type="ECO:0000259" key="6">
    <source>
        <dbReference type="Pfam" id="PF04932"/>
    </source>
</evidence>
<evidence type="ECO:0000256" key="3">
    <source>
        <dbReference type="ARBA" id="ARBA00022989"/>
    </source>
</evidence>
<feature type="transmembrane region" description="Helical" evidence="5">
    <location>
        <begin position="189"/>
        <end position="206"/>
    </location>
</feature>
<feature type="transmembrane region" description="Helical" evidence="5">
    <location>
        <begin position="125"/>
        <end position="144"/>
    </location>
</feature>
<feature type="domain" description="O-antigen ligase-related" evidence="6">
    <location>
        <begin position="195"/>
        <end position="370"/>
    </location>
</feature>
<dbReference type="GO" id="GO:0016020">
    <property type="term" value="C:membrane"/>
    <property type="evidence" value="ECO:0007669"/>
    <property type="project" value="UniProtKB-SubCell"/>
</dbReference>
<dbReference type="PANTHER" id="PTHR37422:SF13">
    <property type="entry name" value="LIPOPOLYSACCHARIDE BIOSYNTHESIS PROTEIN PA4999-RELATED"/>
    <property type="match status" value="1"/>
</dbReference>
<feature type="transmembrane region" description="Helical" evidence="5">
    <location>
        <begin position="245"/>
        <end position="264"/>
    </location>
</feature>
<dbReference type="AlphaFoldDB" id="A0A2S6NC64"/>
<comment type="caution">
    <text evidence="7">The sequence shown here is derived from an EMBL/GenBank/DDBJ whole genome shotgun (WGS) entry which is preliminary data.</text>
</comment>
<dbReference type="Pfam" id="PF04932">
    <property type="entry name" value="Wzy_C"/>
    <property type="match status" value="1"/>
</dbReference>
<name>A0A2S6NC64_RHOGL</name>
<proteinExistence type="predicted"/>
<evidence type="ECO:0000256" key="4">
    <source>
        <dbReference type="ARBA" id="ARBA00023136"/>
    </source>
</evidence>